<dbReference type="Pfam" id="PF23598">
    <property type="entry name" value="LRR_14"/>
    <property type="match status" value="1"/>
</dbReference>
<dbReference type="InterPro" id="IPR002182">
    <property type="entry name" value="NB-ARC"/>
</dbReference>
<dbReference type="InterPro" id="IPR027417">
    <property type="entry name" value="P-loop_NTPase"/>
</dbReference>
<keyword evidence="7" id="KW-1185">Reference proteome</keyword>
<feature type="chain" id="PRO_5043730556" evidence="3">
    <location>
        <begin position="29"/>
        <end position="741"/>
    </location>
</feature>
<dbReference type="InterPro" id="IPR032675">
    <property type="entry name" value="LRR_dom_sf"/>
</dbReference>
<dbReference type="GO" id="GO:0098542">
    <property type="term" value="P:defense response to other organism"/>
    <property type="evidence" value="ECO:0007669"/>
    <property type="project" value="TreeGrafter"/>
</dbReference>
<reference evidence="6" key="1">
    <citation type="journal article" date="2018" name="DNA Res.">
        <title>Multiple hybrid de novo genome assembly of finger millet, an orphan allotetraploid crop.</title>
        <authorList>
            <person name="Hatakeyama M."/>
            <person name="Aluri S."/>
            <person name="Balachadran M.T."/>
            <person name="Sivarajan S.R."/>
            <person name="Patrignani A."/>
            <person name="Gruter S."/>
            <person name="Poveda L."/>
            <person name="Shimizu-Inatsugi R."/>
            <person name="Baeten J."/>
            <person name="Francoijs K.J."/>
            <person name="Nataraja K.N."/>
            <person name="Reddy Y.A.N."/>
            <person name="Phadnis S."/>
            <person name="Ravikumar R.L."/>
            <person name="Schlapbach R."/>
            <person name="Sreeman S.M."/>
            <person name="Shimizu K.K."/>
        </authorList>
    </citation>
    <scope>NUCLEOTIDE SEQUENCE</scope>
</reference>
<dbReference type="PANTHER" id="PTHR23155:SF1235">
    <property type="entry name" value="OS01G0335700 PROTEIN"/>
    <property type="match status" value="1"/>
</dbReference>
<dbReference type="SUPFAM" id="SSF52540">
    <property type="entry name" value="P-loop containing nucleoside triphosphate hydrolases"/>
    <property type="match status" value="1"/>
</dbReference>
<dbReference type="Gene3D" id="3.80.10.10">
    <property type="entry name" value="Ribonuclease Inhibitor"/>
    <property type="match status" value="1"/>
</dbReference>
<reference evidence="6" key="2">
    <citation type="submission" date="2021-12" db="EMBL/GenBank/DDBJ databases">
        <title>Resequencing data analysis of finger millet.</title>
        <authorList>
            <person name="Hatakeyama M."/>
            <person name="Aluri S."/>
            <person name="Balachadran M.T."/>
            <person name="Sivarajan S.R."/>
            <person name="Poveda L."/>
            <person name="Shimizu-Inatsugi R."/>
            <person name="Schlapbach R."/>
            <person name="Sreeman S.M."/>
            <person name="Shimizu K.K."/>
        </authorList>
    </citation>
    <scope>NUCLEOTIDE SEQUENCE</scope>
</reference>
<feature type="signal peptide" evidence="3">
    <location>
        <begin position="1"/>
        <end position="28"/>
    </location>
</feature>
<gene>
    <name evidence="6" type="primary">gb13551</name>
    <name evidence="6" type="ORF">PR202_gb13551</name>
</gene>
<keyword evidence="2" id="KW-0611">Plant defense</keyword>
<dbReference type="Gene3D" id="1.20.5.4130">
    <property type="match status" value="1"/>
</dbReference>
<evidence type="ECO:0000256" key="3">
    <source>
        <dbReference type="SAM" id="SignalP"/>
    </source>
</evidence>
<dbReference type="EMBL" id="BQKI01000078">
    <property type="protein sequence ID" value="GJN25689.1"/>
    <property type="molecule type" value="Genomic_DNA"/>
</dbReference>
<dbReference type="InterPro" id="IPR042197">
    <property type="entry name" value="Apaf_helical"/>
</dbReference>
<accession>A0AAV5EQT7</accession>
<dbReference type="Pfam" id="PF00931">
    <property type="entry name" value="NB-ARC"/>
    <property type="match status" value="1"/>
</dbReference>
<dbReference type="GO" id="GO:0043531">
    <property type="term" value="F:ADP binding"/>
    <property type="evidence" value="ECO:0007669"/>
    <property type="project" value="InterPro"/>
</dbReference>
<proteinExistence type="predicted"/>
<feature type="domain" description="NB-ARC" evidence="4">
    <location>
        <begin position="173"/>
        <end position="327"/>
    </location>
</feature>
<keyword evidence="1" id="KW-0677">Repeat</keyword>
<dbReference type="InterPro" id="IPR036388">
    <property type="entry name" value="WH-like_DNA-bd_sf"/>
</dbReference>
<evidence type="ECO:0000259" key="5">
    <source>
        <dbReference type="Pfam" id="PF23598"/>
    </source>
</evidence>
<organism evidence="6 7">
    <name type="scientific">Eleusine coracana subsp. coracana</name>
    <dbReference type="NCBI Taxonomy" id="191504"/>
    <lineage>
        <taxon>Eukaryota</taxon>
        <taxon>Viridiplantae</taxon>
        <taxon>Streptophyta</taxon>
        <taxon>Embryophyta</taxon>
        <taxon>Tracheophyta</taxon>
        <taxon>Spermatophyta</taxon>
        <taxon>Magnoliopsida</taxon>
        <taxon>Liliopsida</taxon>
        <taxon>Poales</taxon>
        <taxon>Poaceae</taxon>
        <taxon>PACMAD clade</taxon>
        <taxon>Chloridoideae</taxon>
        <taxon>Cynodonteae</taxon>
        <taxon>Eleusininae</taxon>
        <taxon>Eleusine</taxon>
    </lineage>
</organism>
<protein>
    <submittedName>
        <fullName evidence="6">Uncharacterized protein</fullName>
    </submittedName>
</protein>
<evidence type="ECO:0000313" key="7">
    <source>
        <dbReference type="Proteomes" id="UP001054889"/>
    </source>
</evidence>
<dbReference type="InterPro" id="IPR055414">
    <property type="entry name" value="LRR_R13L4/SHOC2-like"/>
</dbReference>
<dbReference type="Gene3D" id="3.40.50.300">
    <property type="entry name" value="P-loop containing nucleotide triphosphate hydrolases"/>
    <property type="match status" value="1"/>
</dbReference>
<feature type="domain" description="Disease resistance R13L4/SHOC-2-like LRR" evidence="5">
    <location>
        <begin position="459"/>
        <end position="529"/>
    </location>
</feature>
<dbReference type="SUPFAM" id="SSF52047">
    <property type="entry name" value="RNI-like"/>
    <property type="match status" value="1"/>
</dbReference>
<evidence type="ECO:0000259" key="4">
    <source>
        <dbReference type="Pfam" id="PF00931"/>
    </source>
</evidence>
<comment type="caution">
    <text evidence="6">The sequence shown here is derived from an EMBL/GenBank/DDBJ whole genome shotgun (WGS) entry which is preliminary data.</text>
</comment>
<evidence type="ECO:0000313" key="6">
    <source>
        <dbReference type="EMBL" id="GJN25689.1"/>
    </source>
</evidence>
<evidence type="ECO:0000256" key="2">
    <source>
        <dbReference type="ARBA" id="ARBA00022821"/>
    </source>
</evidence>
<dbReference type="AlphaFoldDB" id="A0AAV5EQT7"/>
<evidence type="ECO:0000256" key="1">
    <source>
        <dbReference type="ARBA" id="ARBA00022737"/>
    </source>
</evidence>
<dbReference type="PANTHER" id="PTHR23155">
    <property type="entry name" value="DISEASE RESISTANCE PROTEIN RP"/>
    <property type="match status" value="1"/>
</dbReference>
<sequence length="741" mass="82647">MAFFEAGIECSVADLLWMLLELLSGVSGGDWHHLQSQLRTIHDRIDVCYESLDNSDDQAWAWVTQARELAYDMDDCICFRRYYNNGGANPSLSGFLEWIRGLKDISHKLRDLEARFNALKQVRPRSIFDGEARAVPEPIDDPEPVHLVDTESLVGHHAAMGELARMVMDSGDKAERKIISIAGMAGSGKTTLAATVYLQVREQNRFQCRVFVSVGQKPDLRGTLKKMLSQLGDGLGGSEEIDQLVVGIGDLRRRRGRPYLIVVDDLWGWEHWQIIMRCFPENNLGSRIITTTRKCELAWKCSSGSSDYVYNIGLLSDVDSKQLFLKKLYATGHPCPQYWDDVSNKIVRRCGGLPLALVSVATILPHQPSRYAWEGLGSNLLSSSHMDGVKMILNMSYNDLPLHLKSCLLYLSIFPENYIVNVKRLMRLWTTERIISDTGCYVTENELAKTYLGELNRSARSVIVFGQASATPSLTCLPSFVRVLDLEGCNGLVCLDGLLNLRLLRYLSLRGTDVSELPATIGMRLRSLTIHCGLGCSMEFLGSLSDPPKNLEKFKMTAGRFASVPKWISELYHLSFVQLTVCKQGTEQLKILERFSVYCPRPWLSFSAGCMQRLTYLELKLCPCPVRETSVPSGIGNLQRIKEVSLCYTLLEERSPNIIMVVGAMRKAVTEHPNRIDLFINGTTQGYSAEAAEVKADSAAGTGTGTDAGNEDDIQIIDAELVTAAKEIQSTTEIEEIEIEA</sequence>
<dbReference type="PRINTS" id="PR00364">
    <property type="entry name" value="DISEASERSIST"/>
</dbReference>
<dbReference type="Gene3D" id="1.10.10.10">
    <property type="entry name" value="Winged helix-like DNA-binding domain superfamily/Winged helix DNA-binding domain"/>
    <property type="match status" value="1"/>
</dbReference>
<dbReference type="Gene3D" id="1.10.8.430">
    <property type="entry name" value="Helical domain of apoptotic protease-activating factors"/>
    <property type="match status" value="1"/>
</dbReference>
<dbReference type="Proteomes" id="UP001054889">
    <property type="component" value="Unassembled WGS sequence"/>
</dbReference>
<name>A0AAV5EQT7_ELECO</name>
<keyword evidence="3" id="KW-0732">Signal</keyword>
<dbReference type="InterPro" id="IPR044974">
    <property type="entry name" value="Disease_R_plants"/>
</dbReference>